<dbReference type="Gene3D" id="1.10.2080.10">
    <property type="entry name" value="Insect odorant-binding protein A10/Ejaculatory bulb-specific protein 3"/>
    <property type="match status" value="1"/>
</dbReference>
<dbReference type="PANTHER" id="PTHR11257:SF12">
    <property type="entry name" value="EJACULATORY BULB-SPECIFIC PROTEIN 3-RELATED"/>
    <property type="match status" value="1"/>
</dbReference>
<keyword evidence="3" id="KW-1185">Reference proteome</keyword>
<dbReference type="EnsemblMetazoa" id="GPAI012674-RA">
    <property type="protein sequence ID" value="GPAI012674-PA"/>
    <property type="gene ID" value="GPAI012674"/>
</dbReference>
<feature type="transmembrane region" description="Helical" evidence="1">
    <location>
        <begin position="21"/>
        <end position="39"/>
    </location>
</feature>
<dbReference type="AlphaFoldDB" id="A0A1A9ZF38"/>
<evidence type="ECO:0000313" key="3">
    <source>
        <dbReference type="Proteomes" id="UP000092445"/>
    </source>
</evidence>
<accession>A0A1A9ZF38</accession>
<protein>
    <submittedName>
        <fullName evidence="2">Uncharacterized protein</fullName>
    </submittedName>
</protein>
<dbReference type="VEuPathDB" id="VectorBase:GPAI012674"/>
<keyword evidence="1" id="KW-1133">Transmembrane helix</keyword>
<dbReference type="PANTHER" id="PTHR11257">
    <property type="entry name" value="CHEMOSENSORY PROTEIN-RELATED"/>
    <property type="match status" value="1"/>
</dbReference>
<evidence type="ECO:0000313" key="2">
    <source>
        <dbReference type="EnsemblMetazoa" id="GPAI012674-PA"/>
    </source>
</evidence>
<sequence length="178" mass="20075">MLISFVRIPQIDKKFLIINNMLRFFGICIVTAIIAWDSVGSLPHPPATTAAPFKQSYDNKFDNVDLDEILGQERLLKNYVKCLEGTGPCTPDGKMLKETIPDAMATDCAKCTPKQKYGSEKVTHFLIDNRPEDWERLEKIYDPAGTYRTAYLTGKGEKKKTNLIITTTERNNDSIPNA</sequence>
<keyword evidence="1" id="KW-0472">Membrane</keyword>
<name>A0A1A9ZF38_GLOPL</name>
<reference evidence="2" key="2">
    <citation type="submission" date="2020-05" db="UniProtKB">
        <authorList>
            <consortium name="EnsemblMetazoa"/>
        </authorList>
    </citation>
    <scope>IDENTIFICATION</scope>
    <source>
        <strain evidence="2">IAEA</strain>
    </source>
</reference>
<dbReference type="InterPro" id="IPR005055">
    <property type="entry name" value="A10/PebIII"/>
</dbReference>
<dbReference type="InterPro" id="IPR036682">
    <property type="entry name" value="OS_D_A10/PebIII_sf"/>
</dbReference>
<keyword evidence="1" id="KW-0812">Transmembrane</keyword>
<organism evidence="2 3">
    <name type="scientific">Glossina pallidipes</name>
    <name type="common">Tsetse fly</name>
    <dbReference type="NCBI Taxonomy" id="7398"/>
    <lineage>
        <taxon>Eukaryota</taxon>
        <taxon>Metazoa</taxon>
        <taxon>Ecdysozoa</taxon>
        <taxon>Arthropoda</taxon>
        <taxon>Hexapoda</taxon>
        <taxon>Insecta</taxon>
        <taxon>Pterygota</taxon>
        <taxon>Neoptera</taxon>
        <taxon>Endopterygota</taxon>
        <taxon>Diptera</taxon>
        <taxon>Brachycera</taxon>
        <taxon>Muscomorpha</taxon>
        <taxon>Hippoboscoidea</taxon>
        <taxon>Glossinidae</taxon>
        <taxon>Glossina</taxon>
    </lineage>
</organism>
<dbReference type="Pfam" id="PF03392">
    <property type="entry name" value="OS-D"/>
    <property type="match status" value="1"/>
</dbReference>
<reference evidence="3" key="1">
    <citation type="submission" date="2014-03" db="EMBL/GenBank/DDBJ databases">
        <authorList>
            <person name="Aksoy S."/>
            <person name="Warren W."/>
            <person name="Wilson R.K."/>
        </authorList>
    </citation>
    <scope>NUCLEOTIDE SEQUENCE [LARGE SCALE GENOMIC DNA]</scope>
    <source>
        <strain evidence="3">IAEA</strain>
    </source>
</reference>
<dbReference type="Proteomes" id="UP000092445">
    <property type="component" value="Unassembled WGS sequence"/>
</dbReference>
<proteinExistence type="predicted"/>
<evidence type="ECO:0000256" key="1">
    <source>
        <dbReference type="SAM" id="Phobius"/>
    </source>
</evidence>
<dbReference type="SUPFAM" id="SSF100910">
    <property type="entry name" value="Chemosensory protein Csp2"/>
    <property type="match status" value="1"/>
</dbReference>